<evidence type="ECO:0000313" key="2">
    <source>
        <dbReference type="Proteomes" id="UP000215914"/>
    </source>
</evidence>
<accession>A0A9K3MXW9</accession>
<gene>
    <name evidence="1" type="ORF">HanXRQr2_Chr12g0564371</name>
</gene>
<protein>
    <submittedName>
        <fullName evidence="1">DNA helicase</fullName>
        <ecNumber evidence="1">3.6.4.12</ecNumber>
    </submittedName>
</protein>
<comment type="caution">
    <text evidence="1">The sequence shown here is derived from an EMBL/GenBank/DDBJ whole genome shotgun (WGS) entry which is preliminary data.</text>
</comment>
<reference evidence="1" key="1">
    <citation type="journal article" date="2017" name="Nature">
        <title>The sunflower genome provides insights into oil metabolism, flowering and Asterid evolution.</title>
        <authorList>
            <person name="Badouin H."/>
            <person name="Gouzy J."/>
            <person name="Grassa C.J."/>
            <person name="Murat F."/>
            <person name="Staton S.E."/>
            <person name="Cottret L."/>
            <person name="Lelandais-Briere C."/>
            <person name="Owens G.L."/>
            <person name="Carrere S."/>
            <person name="Mayjonade B."/>
            <person name="Legrand L."/>
            <person name="Gill N."/>
            <person name="Kane N.C."/>
            <person name="Bowers J.E."/>
            <person name="Hubner S."/>
            <person name="Bellec A."/>
            <person name="Berard A."/>
            <person name="Berges H."/>
            <person name="Blanchet N."/>
            <person name="Boniface M.C."/>
            <person name="Brunel D."/>
            <person name="Catrice O."/>
            <person name="Chaidir N."/>
            <person name="Claudel C."/>
            <person name="Donnadieu C."/>
            <person name="Faraut T."/>
            <person name="Fievet G."/>
            <person name="Helmstetter N."/>
            <person name="King M."/>
            <person name="Knapp S.J."/>
            <person name="Lai Z."/>
            <person name="Le Paslier M.C."/>
            <person name="Lippi Y."/>
            <person name="Lorenzon L."/>
            <person name="Mandel J.R."/>
            <person name="Marage G."/>
            <person name="Marchand G."/>
            <person name="Marquand E."/>
            <person name="Bret-Mestries E."/>
            <person name="Morien E."/>
            <person name="Nambeesan S."/>
            <person name="Nguyen T."/>
            <person name="Pegot-Espagnet P."/>
            <person name="Pouilly N."/>
            <person name="Raftis F."/>
            <person name="Sallet E."/>
            <person name="Schiex T."/>
            <person name="Thomas J."/>
            <person name="Vandecasteele C."/>
            <person name="Vares D."/>
            <person name="Vear F."/>
            <person name="Vautrin S."/>
            <person name="Crespi M."/>
            <person name="Mangin B."/>
            <person name="Burke J.M."/>
            <person name="Salse J."/>
            <person name="Munos S."/>
            <person name="Vincourt P."/>
            <person name="Rieseberg L.H."/>
            <person name="Langlade N.B."/>
        </authorList>
    </citation>
    <scope>NUCLEOTIDE SEQUENCE</scope>
    <source>
        <tissue evidence="1">Leaves</tissue>
    </source>
</reference>
<sequence length="56" mass="6371">MKEEVILTILTRLELAEEQYLRILPQTSVTCVLNFHMTSPALLAAKDTVIETILKK</sequence>
<name>A0A9K3MXW9_HELAN</name>
<keyword evidence="1" id="KW-0378">Hydrolase</keyword>
<keyword evidence="1" id="KW-0067">ATP-binding</keyword>
<keyword evidence="1" id="KW-0347">Helicase</keyword>
<dbReference type="EMBL" id="MNCJ02000327">
    <property type="protein sequence ID" value="KAF5779854.1"/>
    <property type="molecule type" value="Genomic_DNA"/>
</dbReference>
<dbReference type="EC" id="3.6.4.12" evidence="1"/>
<dbReference type="Proteomes" id="UP000215914">
    <property type="component" value="Unassembled WGS sequence"/>
</dbReference>
<dbReference type="Gramene" id="mRNA:HanXRQr2_Chr12g0564371">
    <property type="protein sequence ID" value="mRNA:HanXRQr2_Chr12g0564371"/>
    <property type="gene ID" value="HanXRQr2_Chr12g0564371"/>
</dbReference>
<keyword evidence="1" id="KW-0547">Nucleotide-binding</keyword>
<keyword evidence="2" id="KW-1185">Reference proteome</keyword>
<dbReference type="GO" id="GO:0003678">
    <property type="term" value="F:DNA helicase activity"/>
    <property type="evidence" value="ECO:0007669"/>
    <property type="project" value="UniProtKB-EC"/>
</dbReference>
<organism evidence="1 2">
    <name type="scientific">Helianthus annuus</name>
    <name type="common">Common sunflower</name>
    <dbReference type="NCBI Taxonomy" id="4232"/>
    <lineage>
        <taxon>Eukaryota</taxon>
        <taxon>Viridiplantae</taxon>
        <taxon>Streptophyta</taxon>
        <taxon>Embryophyta</taxon>
        <taxon>Tracheophyta</taxon>
        <taxon>Spermatophyta</taxon>
        <taxon>Magnoliopsida</taxon>
        <taxon>eudicotyledons</taxon>
        <taxon>Gunneridae</taxon>
        <taxon>Pentapetalae</taxon>
        <taxon>asterids</taxon>
        <taxon>campanulids</taxon>
        <taxon>Asterales</taxon>
        <taxon>Asteraceae</taxon>
        <taxon>Asteroideae</taxon>
        <taxon>Heliantheae alliance</taxon>
        <taxon>Heliantheae</taxon>
        <taxon>Helianthus</taxon>
    </lineage>
</organism>
<evidence type="ECO:0000313" key="1">
    <source>
        <dbReference type="EMBL" id="KAF5779854.1"/>
    </source>
</evidence>
<proteinExistence type="predicted"/>
<reference evidence="1" key="2">
    <citation type="submission" date="2020-06" db="EMBL/GenBank/DDBJ databases">
        <title>Helianthus annuus Genome sequencing and assembly Release 2.</title>
        <authorList>
            <person name="Gouzy J."/>
            <person name="Langlade N."/>
            <person name="Munos S."/>
        </authorList>
    </citation>
    <scope>NUCLEOTIDE SEQUENCE</scope>
    <source>
        <tissue evidence="1">Leaves</tissue>
    </source>
</reference>
<dbReference type="GO" id="GO:0016787">
    <property type="term" value="F:hydrolase activity"/>
    <property type="evidence" value="ECO:0007669"/>
    <property type="project" value="UniProtKB-KW"/>
</dbReference>
<dbReference type="AlphaFoldDB" id="A0A9K3MXW9"/>